<keyword evidence="4" id="KW-0808">Transferase</keyword>
<dbReference type="InterPro" id="IPR050890">
    <property type="entry name" value="PTS_EIIA_component"/>
</dbReference>
<keyword evidence="9" id="KW-1185">Reference proteome</keyword>
<dbReference type="InterPro" id="IPR001127">
    <property type="entry name" value="PTS_EIIA_1_perm"/>
</dbReference>
<dbReference type="EMBL" id="CP118868">
    <property type="protein sequence ID" value="WEG35240.1"/>
    <property type="molecule type" value="Genomic_DNA"/>
</dbReference>
<evidence type="ECO:0000313" key="8">
    <source>
        <dbReference type="EMBL" id="WEG35240.1"/>
    </source>
</evidence>
<reference evidence="8 9" key="1">
    <citation type="submission" date="2023-02" db="EMBL/GenBank/DDBJ databases">
        <title>Novel Oscillospiraceae bacterial genomes.</title>
        <authorList>
            <person name="Srinivasan S."/>
            <person name="Austin M.N."/>
            <person name="Fiedler T.L."/>
            <person name="Strenk S.M."/>
            <person name="Agnew K.J."/>
            <person name="Nagana Gowda G.A."/>
            <person name="Raftery D."/>
            <person name="Beamer M.A."/>
            <person name="Achilles S.L."/>
            <person name="Wiesenfeld H.C."/>
            <person name="Fredricks D.N."/>
            <person name="Hillier S.L."/>
        </authorList>
    </citation>
    <scope>NUCLEOTIDE SEQUENCE [LARGE SCALE GENOMIC DNA]</scope>
    <source>
        <strain evidence="8 9">CHIC02 1186E3-8</strain>
    </source>
</reference>
<sequence>MFKNLLSSLLGKDGEAAQVVLCAPVDGQFVALKDVADPVFSGEMLGKGVAVEPSGDTLVAPAGGKVTQVFPTKHALTMQVKDAELLLHIGIDTVKLQGEGFTALVKTGDQVTKGTPLIKFDKAVLQEHKHPATVMMVICNHNEFKHFEVKDAAQVTAGDTEMVVLRK</sequence>
<evidence type="ECO:0000259" key="7">
    <source>
        <dbReference type="PROSITE" id="PS51093"/>
    </source>
</evidence>
<comment type="subcellular location">
    <subcellularLocation>
        <location evidence="1">Cytoplasm</location>
    </subcellularLocation>
</comment>
<evidence type="ECO:0000256" key="4">
    <source>
        <dbReference type="ARBA" id="ARBA00022679"/>
    </source>
</evidence>
<evidence type="ECO:0000256" key="3">
    <source>
        <dbReference type="ARBA" id="ARBA00022597"/>
    </source>
</evidence>
<name>A0ABY8C8Q1_9FIRM</name>
<dbReference type="InterPro" id="IPR011055">
    <property type="entry name" value="Dup_hybrid_motif"/>
</dbReference>
<dbReference type="PANTHER" id="PTHR45008">
    <property type="entry name" value="PTS SYSTEM GLUCOSE-SPECIFIC EIIA COMPONENT"/>
    <property type="match status" value="1"/>
</dbReference>
<dbReference type="RefSeq" id="WP_315571307.1">
    <property type="nucleotide sequence ID" value="NZ_CP118868.1"/>
</dbReference>
<dbReference type="PANTHER" id="PTHR45008:SF1">
    <property type="entry name" value="PTS SYSTEM GLUCOSE-SPECIFIC EIIA COMPONENT"/>
    <property type="match status" value="1"/>
</dbReference>
<keyword evidence="2" id="KW-0813">Transport</keyword>
<dbReference type="SUPFAM" id="SSF51261">
    <property type="entry name" value="Duplicated hybrid motif"/>
    <property type="match status" value="1"/>
</dbReference>
<keyword evidence="6" id="KW-0418">Kinase</keyword>
<dbReference type="PROSITE" id="PS51093">
    <property type="entry name" value="PTS_EIIA_TYPE_1"/>
    <property type="match status" value="1"/>
</dbReference>
<dbReference type="Gene3D" id="2.70.70.10">
    <property type="entry name" value="Glucose Permease (Domain IIA)"/>
    <property type="match status" value="1"/>
</dbReference>
<feature type="domain" description="PTS EIIA type-1" evidence="7">
    <location>
        <begin position="37"/>
        <end position="140"/>
    </location>
</feature>
<evidence type="ECO:0000256" key="2">
    <source>
        <dbReference type="ARBA" id="ARBA00022448"/>
    </source>
</evidence>
<dbReference type="Proteomes" id="UP001220478">
    <property type="component" value="Chromosome"/>
</dbReference>
<gene>
    <name evidence="8" type="ORF">PYS61_04730</name>
</gene>
<keyword evidence="5" id="KW-0598">Phosphotransferase system</keyword>
<evidence type="ECO:0000256" key="1">
    <source>
        <dbReference type="ARBA" id="ARBA00004496"/>
    </source>
</evidence>
<dbReference type="NCBIfam" id="TIGR00830">
    <property type="entry name" value="PTBA"/>
    <property type="match status" value="1"/>
</dbReference>
<accession>A0ABY8C8Q1</accession>
<protein>
    <submittedName>
        <fullName evidence="8">PTS glucose transporter subunit IIA</fullName>
    </submittedName>
</protein>
<organism evidence="8 9">
    <name type="scientific">Amygdalobacter indicium</name>
    <dbReference type="NCBI Taxonomy" id="3029272"/>
    <lineage>
        <taxon>Bacteria</taxon>
        <taxon>Bacillati</taxon>
        <taxon>Bacillota</taxon>
        <taxon>Clostridia</taxon>
        <taxon>Eubacteriales</taxon>
        <taxon>Oscillospiraceae</taxon>
        <taxon>Amygdalobacter</taxon>
    </lineage>
</organism>
<dbReference type="Pfam" id="PF00358">
    <property type="entry name" value="PTS_EIIA_1"/>
    <property type="match status" value="1"/>
</dbReference>
<evidence type="ECO:0000256" key="5">
    <source>
        <dbReference type="ARBA" id="ARBA00022683"/>
    </source>
</evidence>
<proteinExistence type="predicted"/>
<evidence type="ECO:0000256" key="6">
    <source>
        <dbReference type="ARBA" id="ARBA00022777"/>
    </source>
</evidence>
<keyword evidence="3 8" id="KW-0762">Sugar transport</keyword>
<evidence type="ECO:0000313" key="9">
    <source>
        <dbReference type="Proteomes" id="UP001220478"/>
    </source>
</evidence>